<dbReference type="KEGG" id="plon:Pla110_21030"/>
<dbReference type="EMBL" id="CP036281">
    <property type="protein sequence ID" value="QDU80374.1"/>
    <property type="molecule type" value="Genomic_DNA"/>
</dbReference>
<organism evidence="2 3">
    <name type="scientific">Polystyrenella longa</name>
    <dbReference type="NCBI Taxonomy" id="2528007"/>
    <lineage>
        <taxon>Bacteria</taxon>
        <taxon>Pseudomonadati</taxon>
        <taxon>Planctomycetota</taxon>
        <taxon>Planctomycetia</taxon>
        <taxon>Planctomycetales</taxon>
        <taxon>Planctomycetaceae</taxon>
        <taxon>Polystyrenella</taxon>
    </lineage>
</organism>
<dbReference type="Proteomes" id="UP000317178">
    <property type="component" value="Chromosome"/>
</dbReference>
<evidence type="ECO:0000313" key="2">
    <source>
        <dbReference type="EMBL" id="QDU80374.1"/>
    </source>
</evidence>
<evidence type="ECO:0000256" key="1">
    <source>
        <dbReference type="SAM" id="Phobius"/>
    </source>
</evidence>
<name>A0A518CMG3_9PLAN</name>
<protein>
    <submittedName>
        <fullName evidence="2">Uncharacterized protein</fullName>
    </submittedName>
</protein>
<keyword evidence="1" id="KW-1133">Transmembrane helix</keyword>
<feature type="transmembrane region" description="Helical" evidence="1">
    <location>
        <begin position="12"/>
        <end position="29"/>
    </location>
</feature>
<keyword evidence="1" id="KW-0812">Transmembrane</keyword>
<keyword evidence="1" id="KW-0472">Membrane</keyword>
<evidence type="ECO:0000313" key="3">
    <source>
        <dbReference type="Proteomes" id="UP000317178"/>
    </source>
</evidence>
<reference evidence="2 3" key="1">
    <citation type="submission" date="2019-02" db="EMBL/GenBank/DDBJ databases">
        <title>Deep-cultivation of Planctomycetes and their phenomic and genomic characterization uncovers novel biology.</title>
        <authorList>
            <person name="Wiegand S."/>
            <person name="Jogler M."/>
            <person name="Boedeker C."/>
            <person name="Pinto D."/>
            <person name="Vollmers J."/>
            <person name="Rivas-Marin E."/>
            <person name="Kohn T."/>
            <person name="Peeters S.H."/>
            <person name="Heuer A."/>
            <person name="Rast P."/>
            <person name="Oberbeckmann S."/>
            <person name="Bunk B."/>
            <person name="Jeske O."/>
            <person name="Meyerdierks A."/>
            <person name="Storesund J.E."/>
            <person name="Kallscheuer N."/>
            <person name="Luecker S."/>
            <person name="Lage O.M."/>
            <person name="Pohl T."/>
            <person name="Merkel B.J."/>
            <person name="Hornburger P."/>
            <person name="Mueller R.-W."/>
            <person name="Bruemmer F."/>
            <person name="Labrenz M."/>
            <person name="Spormann A.M."/>
            <person name="Op den Camp H."/>
            <person name="Overmann J."/>
            <person name="Amann R."/>
            <person name="Jetten M.S.M."/>
            <person name="Mascher T."/>
            <person name="Medema M.H."/>
            <person name="Devos D.P."/>
            <person name="Kaster A.-K."/>
            <person name="Ovreas L."/>
            <person name="Rohde M."/>
            <person name="Galperin M.Y."/>
            <person name="Jogler C."/>
        </authorList>
    </citation>
    <scope>NUCLEOTIDE SEQUENCE [LARGE SCALE GENOMIC DNA]</scope>
    <source>
        <strain evidence="2 3">Pla110</strain>
    </source>
</reference>
<gene>
    <name evidence="2" type="ORF">Pla110_21030</name>
</gene>
<feature type="transmembrane region" description="Helical" evidence="1">
    <location>
        <begin position="41"/>
        <end position="62"/>
    </location>
</feature>
<sequence length="125" mass="14102">MNPRQHLLLLRFLRLLFFGLGVILLLPHISVQEDVVDFKTALRLLAGLALMFIPYVVVSRIIPARCPKCGKKAFVETKWHTPSPDESDYSNSRIKAFHWRCSSCGVVETIPSSVIDNLIPPFVQG</sequence>
<dbReference type="AlphaFoldDB" id="A0A518CMG3"/>
<proteinExistence type="predicted"/>
<keyword evidence="3" id="KW-1185">Reference proteome</keyword>
<accession>A0A518CMG3</accession>